<accession>Q6CJ70</accession>
<dbReference type="PDB" id="5Y5A">
    <property type="method" value="X-ray"/>
    <property type="resolution" value="2.21 A"/>
    <property type="chains" value="B=213-238"/>
</dbReference>
<name>Q6CJ70_KLULA</name>
<evidence type="ECO:0000313" key="4">
    <source>
        <dbReference type="Proteomes" id="UP000000598"/>
    </source>
</evidence>
<dbReference type="EMBL" id="CR382126">
    <property type="protein sequence ID" value="CAG98727.1"/>
    <property type="molecule type" value="Genomic_DNA"/>
</dbReference>
<keyword evidence="5 6" id="KW-0002">3D-structure</keyword>
<feature type="compositionally biased region" description="Polar residues" evidence="1">
    <location>
        <begin position="268"/>
        <end position="285"/>
    </location>
</feature>
<evidence type="ECO:0007829" key="6">
    <source>
        <dbReference type="PDB" id="6LBR"/>
    </source>
</evidence>
<dbReference type="PDB" id="6LBR">
    <property type="method" value="X-ray"/>
    <property type="resolution" value="2.50 A"/>
    <property type="chains" value="A/B=357-907"/>
</dbReference>
<reference evidence="5" key="2">
    <citation type="journal article" date="2018" name="Cell">
        <title>Structural Insights into Yeast Telomerase Recruitment to Telomeres.</title>
        <authorList>
            <person name="Chen H."/>
            <person name="Xue J."/>
            <person name="Churikov D."/>
            <person name="Hass E.P."/>
            <person name="Shi S."/>
            <person name="Lemon L.D."/>
            <person name="Luciano P."/>
            <person name="Bertuch A.A."/>
            <person name="Zappulla D.C."/>
            <person name="Geli V."/>
            <person name="Wu J."/>
            <person name="Lei M."/>
        </authorList>
    </citation>
    <scope>X-RAY CRYSTALLOGRAPHY (2.21 ANGSTROMS) OF 213-238</scope>
</reference>
<dbReference type="InParanoid" id="Q6CJ70"/>
<gene>
    <name evidence="3" type="ORF">KLLA0_F20922g</name>
</gene>
<organism evidence="3 4">
    <name type="scientific">Kluyveromyces lactis (strain ATCC 8585 / CBS 2359 / DSM 70799 / NBRC 1267 / NRRL Y-1140 / WM37)</name>
    <name type="common">Yeast</name>
    <name type="synonym">Candida sphaerica</name>
    <dbReference type="NCBI Taxonomy" id="284590"/>
    <lineage>
        <taxon>Eukaryota</taxon>
        <taxon>Fungi</taxon>
        <taxon>Dikarya</taxon>
        <taxon>Ascomycota</taxon>
        <taxon>Saccharomycotina</taxon>
        <taxon>Saccharomycetes</taxon>
        <taxon>Saccharomycetales</taxon>
        <taxon>Saccharomycetaceae</taxon>
        <taxon>Kluyveromyces</taxon>
    </lineage>
</organism>
<feature type="compositionally biased region" description="Polar residues" evidence="1">
    <location>
        <begin position="246"/>
        <end position="255"/>
    </location>
</feature>
<dbReference type="GO" id="GO:0003677">
    <property type="term" value="F:DNA binding"/>
    <property type="evidence" value="ECO:0007669"/>
    <property type="project" value="InterPro"/>
</dbReference>
<dbReference type="Pfam" id="PF18233">
    <property type="entry name" value="Cdc13_OB4_dimer"/>
    <property type="match status" value="1"/>
</dbReference>
<dbReference type="InterPro" id="IPR041028">
    <property type="entry name" value="Cdc13_OB4_dimer"/>
</dbReference>
<sequence length="907" mass="103491">MEKYPYEYIPGPECLNKYYQHGSIVSKPVHFISILSKVAYTKNDKCLFHFDNFTNGKAGLNTYCGKIKNKSFECDVLLRMVLSSLFEKLGMQIAGLDYSSDFVLEELEKRYMGMISVKGLFITAYDKASLQIHELKLLDLKSYFDQSTADEYKLLKPSIEKLFRNLLKREKRNADFQFKSLTSYCTEMQSYLDSLVLQEAPPTRLLPKENTAIVNPLFQLGLQREVNNDSFNEFDSQTQQHNIDTLPLQSISSNPDGEADQVAKESTKTAIESDTPQFSSLEQNPCNDSIIQSAKEQKRPIGSNKGMSTSDFISSGTVKKIKLTDLGALTHHRQVTRQDLDISSYQLPYDPIISSQSQFEQPRTIQEEGSDPFDLKPDSISKAITDRLYHISDGKILGFIPNQYLDPESSLIEDDFLLIYVYTYELPLLSAVFVPEYNCYEIAITNVAKFFSKIGVRSYPHSIKNSLLELKELIDNNRYDITIYKKEFTIGAAKSSKWALKDVVLRSALPTPKEVTFTENKFPLVRVSNIVPSASSRYYTVIGLAVTVKYTGGKTLVLSFTDFTANPKVNYGYDSFLGSFQERIPENEHVHALIYLNRVESLNEKLQSIIKMGLMECADKGNSNITHRSIIFKFTVKCQLFQGKLNTVILDADPITPTTPVTTEEYKLLKPLRNKIFKRMPSEVIQLYTLTMSRFLPISKNRMSENPQLLQEQAFYDSAGSSEDPKDDSIAKLENQLKREGVDKIEEDAATRPIELFGTRNPKTVDIIDIKNNVQMDHKDIKVTAKILSIFDNGNNVTIYLTRSGMVGTQCTIENPFEELLKVQIWGRQNLTLFFGNPNYSYKREELTACIGSIVDFTLIPRVLRVNEYLYIKIWCPIYATLESLLIHSRLEYDNDTLKYENLSDID</sequence>
<dbReference type="Gene3D" id="2.40.50.810">
    <property type="match status" value="1"/>
</dbReference>
<dbReference type="Proteomes" id="UP000000598">
    <property type="component" value="Chromosome F"/>
</dbReference>
<evidence type="ECO:0000256" key="1">
    <source>
        <dbReference type="SAM" id="MobiDB-lite"/>
    </source>
</evidence>
<dbReference type="STRING" id="284590.Q6CJ70"/>
<dbReference type="KEGG" id="kla:KLLA0_F20922g"/>
<dbReference type="InterPro" id="IPR031749">
    <property type="entry name" value="Cdc13_N"/>
</dbReference>
<dbReference type="SMART" id="SM00976">
    <property type="entry name" value="Telo_bind"/>
    <property type="match status" value="1"/>
</dbReference>
<dbReference type="PaxDb" id="284590-Q6CJ70"/>
<feature type="region of interest" description="Disordered" evidence="1">
    <location>
        <begin position="246"/>
        <end position="285"/>
    </location>
</feature>
<evidence type="ECO:0007829" key="7">
    <source>
        <dbReference type="PDB" id="6LBT"/>
    </source>
</evidence>
<reference evidence="6 7" key="3">
    <citation type="journal article" date="2020" name="Nat. Struct. Mol. Biol.">
        <title>Structural insights into telomere protection and homeostasis regulation by yeast CST complex.</title>
        <authorList>
            <person name="Ge Y."/>
            <person name="Wu Z."/>
            <person name="Chen H."/>
            <person name="Zhong Q."/>
            <person name="Shi S."/>
            <person name="Li G."/>
            <person name="Wu J."/>
            <person name="Lei M."/>
        </authorList>
    </citation>
    <scope>X-RAY CRYSTALLOGRAPHY (2.50 ANGSTROMS) OF 357-907</scope>
</reference>
<dbReference type="InterPro" id="IPR011564">
    <property type="entry name" value="Telomer_end-bd_POT1/Cdc13"/>
</dbReference>
<dbReference type="AlphaFoldDB" id="Q6CJ70"/>
<dbReference type="Gene3D" id="2.40.50.140">
    <property type="entry name" value="Nucleic acid-binding proteins"/>
    <property type="match status" value="1"/>
</dbReference>
<dbReference type="eggNOG" id="ENOG502QU50">
    <property type="taxonomic scope" value="Eukaryota"/>
</dbReference>
<keyword evidence="4" id="KW-1185">Reference proteome</keyword>
<dbReference type="SUPFAM" id="SSF50249">
    <property type="entry name" value="Nucleic acid-binding proteins"/>
    <property type="match status" value="1"/>
</dbReference>
<dbReference type="Pfam" id="PF02765">
    <property type="entry name" value="POT1"/>
    <property type="match status" value="1"/>
</dbReference>
<dbReference type="Pfam" id="PF16853">
    <property type="entry name" value="CDC13_N"/>
    <property type="match status" value="1"/>
</dbReference>
<dbReference type="PDB" id="6LBT">
    <property type="method" value="X-ray"/>
    <property type="resolution" value="2.60 A"/>
    <property type="chains" value="A/B=374-508, A/B=728-907"/>
</dbReference>
<dbReference type="InterPro" id="IPR012340">
    <property type="entry name" value="NA-bd_OB-fold"/>
</dbReference>
<dbReference type="FunCoup" id="Q6CJ70">
    <property type="interactions" value="81"/>
</dbReference>
<proteinExistence type="evidence at protein level"/>
<evidence type="ECO:0000313" key="3">
    <source>
        <dbReference type="EMBL" id="CAG98727.1"/>
    </source>
</evidence>
<dbReference type="SMR" id="Q6CJ70"/>
<dbReference type="PDBsum" id="5Y5A"/>
<feature type="domain" description="Telomeric single stranded DNA binding POT1/Cdc13" evidence="2">
    <location>
        <begin position="527"/>
        <end position="677"/>
    </location>
</feature>
<dbReference type="Gene3D" id="2.40.50.800">
    <property type="match status" value="1"/>
</dbReference>
<dbReference type="HOGENOM" id="CLU_011303_0_0_1"/>
<evidence type="ECO:0000259" key="2">
    <source>
        <dbReference type="SMART" id="SM00976"/>
    </source>
</evidence>
<dbReference type="GO" id="GO:0000781">
    <property type="term" value="C:chromosome, telomeric region"/>
    <property type="evidence" value="ECO:0007669"/>
    <property type="project" value="InterPro"/>
</dbReference>
<dbReference type="GO" id="GO:0000723">
    <property type="term" value="P:telomere maintenance"/>
    <property type="evidence" value="ECO:0007669"/>
    <property type="project" value="InterPro"/>
</dbReference>
<protein>
    <submittedName>
        <fullName evidence="3">KLLA0F20922p</fullName>
    </submittedName>
</protein>
<evidence type="ECO:0007829" key="5">
    <source>
        <dbReference type="PDB" id="5Y5A"/>
    </source>
</evidence>
<reference evidence="3 4" key="1">
    <citation type="journal article" date="2004" name="Nature">
        <title>Genome evolution in yeasts.</title>
        <authorList>
            <consortium name="Genolevures"/>
            <person name="Dujon B."/>
            <person name="Sherman D."/>
            <person name="Fischer G."/>
            <person name="Durrens P."/>
            <person name="Casaregola S."/>
            <person name="Lafontaine I."/>
            <person name="de Montigny J."/>
            <person name="Marck C."/>
            <person name="Neuveglise C."/>
            <person name="Talla E."/>
            <person name="Goffard N."/>
            <person name="Frangeul L."/>
            <person name="Aigle M."/>
            <person name="Anthouard V."/>
            <person name="Babour A."/>
            <person name="Barbe V."/>
            <person name="Barnay S."/>
            <person name="Blanchin S."/>
            <person name="Beckerich J.M."/>
            <person name="Beyne E."/>
            <person name="Bleykasten C."/>
            <person name="Boisrame A."/>
            <person name="Boyer J."/>
            <person name="Cattolico L."/>
            <person name="Confanioleri F."/>
            <person name="de Daruvar A."/>
            <person name="Despons L."/>
            <person name="Fabre E."/>
            <person name="Fairhead C."/>
            <person name="Ferry-Dumazet H."/>
            <person name="Groppi A."/>
            <person name="Hantraye F."/>
            <person name="Hennequin C."/>
            <person name="Jauniaux N."/>
            <person name="Joyet P."/>
            <person name="Kachouri R."/>
            <person name="Kerrest A."/>
            <person name="Koszul R."/>
            <person name="Lemaire M."/>
            <person name="Lesur I."/>
            <person name="Ma L."/>
            <person name="Muller H."/>
            <person name="Nicaud J.M."/>
            <person name="Nikolski M."/>
            <person name="Oztas S."/>
            <person name="Ozier-Kalogeropoulos O."/>
            <person name="Pellenz S."/>
            <person name="Potier S."/>
            <person name="Richard G.F."/>
            <person name="Straub M.L."/>
            <person name="Suleau A."/>
            <person name="Swennene D."/>
            <person name="Tekaia F."/>
            <person name="Wesolowski-Louvel M."/>
            <person name="Westhof E."/>
            <person name="Wirth B."/>
            <person name="Zeniou-Meyer M."/>
            <person name="Zivanovic I."/>
            <person name="Bolotin-Fukuhara M."/>
            <person name="Thierry A."/>
            <person name="Bouchier C."/>
            <person name="Caudron B."/>
            <person name="Scarpelli C."/>
            <person name="Gaillardin C."/>
            <person name="Weissenbach J."/>
            <person name="Wincker P."/>
            <person name="Souciet J.L."/>
        </authorList>
    </citation>
    <scope>NUCLEOTIDE SEQUENCE [LARGE SCALE GENOMIC DNA]</scope>
    <source>
        <strain evidence="4">ATCC 8585 / CBS 2359 / DSM 70799 / NBRC 1267 / NRRL Y-1140 / WM37</strain>
    </source>
</reference>